<feature type="transmembrane region" description="Helical" evidence="14">
    <location>
        <begin position="60"/>
        <end position="80"/>
    </location>
</feature>
<feature type="transmembrane region" description="Helical" evidence="14">
    <location>
        <begin position="140"/>
        <end position="162"/>
    </location>
</feature>
<dbReference type="OrthoDB" id="145485at2"/>
<dbReference type="RefSeq" id="WP_115828880.1">
    <property type="nucleotide sequence ID" value="NZ_QNUL01000001.1"/>
</dbReference>
<evidence type="ECO:0000256" key="12">
    <source>
        <dbReference type="ARBA" id="ARBA00031899"/>
    </source>
</evidence>
<dbReference type="GO" id="GO:0006629">
    <property type="term" value="P:lipid metabolic process"/>
    <property type="evidence" value="ECO:0007669"/>
    <property type="project" value="UniProtKB-KW"/>
</dbReference>
<feature type="transmembrane region" description="Helical" evidence="14">
    <location>
        <begin position="338"/>
        <end position="357"/>
    </location>
</feature>
<reference evidence="16 17" key="1">
    <citation type="submission" date="2018-07" db="EMBL/GenBank/DDBJ databases">
        <title>Dyadobacter roseus sp. nov., isolated from rose rhizosphere soil.</title>
        <authorList>
            <person name="Chen L."/>
        </authorList>
    </citation>
    <scope>NUCLEOTIDE SEQUENCE [LARGE SCALE GENOMIC DNA]</scope>
    <source>
        <strain evidence="16 17">RS19</strain>
    </source>
</reference>
<comment type="subcellular location">
    <subcellularLocation>
        <location evidence="1">Cell membrane</location>
        <topology evidence="1">Multi-pass membrane protein</topology>
    </subcellularLocation>
</comment>
<evidence type="ECO:0000256" key="10">
    <source>
        <dbReference type="ARBA" id="ARBA00023136"/>
    </source>
</evidence>
<dbReference type="PANTHER" id="PTHR34697">
    <property type="entry name" value="PHOSPHATIDYLGLYCEROL LYSYLTRANSFERASE"/>
    <property type="match status" value="1"/>
</dbReference>
<dbReference type="GO" id="GO:0046677">
    <property type="term" value="P:response to antibiotic"/>
    <property type="evidence" value="ECO:0007669"/>
    <property type="project" value="UniProtKB-KW"/>
</dbReference>
<dbReference type="Pfam" id="PF09924">
    <property type="entry name" value="LPG_synthase_C"/>
    <property type="match status" value="1"/>
</dbReference>
<dbReference type="InterPro" id="IPR022791">
    <property type="entry name" value="L-PG_synthase/AglD"/>
</dbReference>
<evidence type="ECO:0000256" key="13">
    <source>
        <dbReference type="ARBA" id="ARBA00047540"/>
    </source>
</evidence>
<gene>
    <name evidence="16" type="ORF">DSL64_01610</name>
</gene>
<feature type="transmembrane region" description="Helical" evidence="14">
    <location>
        <begin position="450"/>
        <end position="476"/>
    </location>
</feature>
<dbReference type="PANTHER" id="PTHR34697:SF2">
    <property type="entry name" value="PHOSPHATIDYLGLYCEROL LYSYLTRANSFERASE"/>
    <property type="match status" value="1"/>
</dbReference>
<keyword evidence="5" id="KW-1003">Cell membrane</keyword>
<feature type="transmembrane region" description="Helical" evidence="14">
    <location>
        <begin position="313"/>
        <end position="331"/>
    </location>
</feature>
<comment type="similarity">
    <text evidence="2">Belongs to the LPG synthase family.</text>
</comment>
<proteinExistence type="inferred from homology"/>
<dbReference type="InterPro" id="IPR051211">
    <property type="entry name" value="PG_lysyltransferase"/>
</dbReference>
<feature type="transmembrane region" description="Helical" evidence="14">
    <location>
        <begin position="21"/>
        <end position="39"/>
    </location>
</feature>
<keyword evidence="17" id="KW-1185">Reference proteome</keyword>
<dbReference type="InterPro" id="IPR016181">
    <property type="entry name" value="Acyl_CoA_acyltransferase"/>
</dbReference>
<keyword evidence="10 14" id="KW-0472">Membrane</keyword>
<feature type="transmembrane region" description="Helical" evidence="14">
    <location>
        <begin position="100"/>
        <end position="120"/>
    </location>
</feature>
<dbReference type="GO" id="GO:0055091">
    <property type="term" value="P:phospholipid homeostasis"/>
    <property type="evidence" value="ECO:0007669"/>
    <property type="project" value="TreeGrafter"/>
</dbReference>
<evidence type="ECO:0000256" key="14">
    <source>
        <dbReference type="SAM" id="Phobius"/>
    </source>
</evidence>
<evidence type="ECO:0000313" key="17">
    <source>
        <dbReference type="Proteomes" id="UP000256373"/>
    </source>
</evidence>
<evidence type="ECO:0000256" key="2">
    <source>
        <dbReference type="ARBA" id="ARBA00008627"/>
    </source>
</evidence>
<name>A0A3D8YHJ2_9BACT</name>
<feature type="transmembrane region" description="Helical" evidence="14">
    <location>
        <begin position="369"/>
        <end position="392"/>
    </location>
</feature>
<dbReference type="SUPFAM" id="SSF55729">
    <property type="entry name" value="Acyl-CoA N-acyltransferases (Nat)"/>
    <property type="match status" value="1"/>
</dbReference>
<dbReference type="AlphaFoldDB" id="A0A3D8YHJ2"/>
<evidence type="ECO:0000256" key="8">
    <source>
        <dbReference type="ARBA" id="ARBA00022989"/>
    </source>
</evidence>
<evidence type="ECO:0000256" key="9">
    <source>
        <dbReference type="ARBA" id="ARBA00023098"/>
    </source>
</evidence>
<evidence type="ECO:0000256" key="5">
    <source>
        <dbReference type="ARBA" id="ARBA00022475"/>
    </source>
</evidence>
<keyword evidence="6" id="KW-0808">Transferase</keyword>
<accession>A0A3D8YHJ2</accession>
<dbReference type="EC" id="2.3.2.3" evidence="3"/>
<comment type="catalytic activity">
    <reaction evidence="13">
        <text>L-lysyl-tRNA(Lys) + a 1,2-diacyl-sn-glycero-3-phospho-(1'-sn-glycerol) = a 1,2-diacyl-sn-glycero-3-phospho-1'-(3'-O-L-lysyl)-sn-glycerol + tRNA(Lys)</text>
        <dbReference type="Rhea" id="RHEA:10668"/>
        <dbReference type="Rhea" id="RHEA-COMP:9696"/>
        <dbReference type="Rhea" id="RHEA-COMP:9697"/>
        <dbReference type="ChEBI" id="CHEBI:64716"/>
        <dbReference type="ChEBI" id="CHEBI:75792"/>
        <dbReference type="ChEBI" id="CHEBI:78442"/>
        <dbReference type="ChEBI" id="CHEBI:78529"/>
        <dbReference type="EC" id="2.3.2.3"/>
    </reaction>
</comment>
<evidence type="ECO:0000256" key="6">
    <source>
        <dbReference type="ARBA" id="ARBA00022679"/>
    </source>
</evidence>
<keyword evidence="7 14" id="KW-0812">Transmembrane</keyword>
<dbReference type="InterPro" id="IPR024320">
    <property type="entry name" value="LPG_synthase_C"/>
</dbReference>
<dbReference type="GO" id="GO:0050071">
    <property type="term" value="F:phosphatidylglycerol lysyltransferase activity"/>
    <property type="evidence" value="ECO:0007669"/>
    <property type="project" value="UniProtKB-EC"/>
</dbReference>
<evidence type="ECO:0000256" key="11">
    <source>
        <dbReference type="ARBA" id="ARBA00023251"/>
    </source>
</evidence>
<evidence type="ECO:0000256" key="4">
    <source>
        <dbReference type="ARBA" id="ARBA00021546"/>
    </source>
</evidence>
<evidence type="ECO:0000313" key="16">
    <source>
        <dbReference type="EMBL" id="REA64274.1"/>
    </source>
</evidence>
<dbReference type="Proteomes" id="UP000256373">
    <property type="component" value="Unassembled WGS sequence"/>
</dbReference>
<sequence length="864" mass="97640">MNPIHFLRQKGIPYVRENGKIVGQYIFTVFFIGLGIWFIRHEQTELHQVRHILLTSRWEWLLAGVLLAGVYIALQGLMYIESFAAIGSSVSFKDSVTLFLKRNFISVFLPAGGLSSLAFFTGPIADKGISKSQIHFASSIYAFVGIVSVVIVAIPAFLLAVVQGNVGAGEWTALASLLILTCCIYLLYRSILNQGLLYQKVIRYAPPVEVYLEDLQSNKIDKIHFLWVVFYSVLIELTGIAHVYIAMLALGLQASLFAAIISYIVAVIFLIASPFLRGLGAIEVSMTYILIRFGFTDAAAISITFFYRFLEFWLPLFAGAMSFLLKINRLLMRVFPALLLLLLGIVNIISVLTPAISQRLIFLKDFLPLGAITVSNYFVLITGLLLLVTAAFMLKGLRMAWYFSVFFCLLSFVGNLTKAIDYEEASFALFVLAILILSRKEYYIRNNRRLGIIGIQTTLLSCLAVMLYGCVGFYFLDQKHFNIDFSWSDSIRYTVQNFLLIGSQNLIPQDIFASDFLYSLNISGFICISFLVYTLVRPYILKATVETDDLQWAKKQLVSYGSSGMDYFKAYPDKLIFRPENSEAFIAYRLTGNFAVALECPVGPRDTWRSCITAFEKYCFDSGLKSIYYRVPEENLAYFPDKKKLFLGQEGVLDLTGFSLDGGSRKSIRNALKKVSEKGFYTKTYTAPIDEDLLDKLNDVSQEWLQDTQRSEIVFSQGMFLRGELKEQTVITLEDPDGKIVAFVNIIPDYAPGEGTYDLIRKTKDAPNGVIDFITVALFNQLKNDGFKTCNLGFAPLSGIADPKNFPERSMKFAYEKISSFSHYKGLRDFKEKFSPVWYNKYLIYDQDYDLFKVPAALTNVIKP</sequence>
<protein>
    <recommendedName>
        <fullName evidence="4">Phosphatidylglycerol lysyltransferase</fullName>
        <ecNumber evidence="3">2.3.2.3</ecNumber>
    </recommendedName>
    <alternativeName>
        <fullName evidence="12">Lysylphosphatidylglycerol synthase</fullName>
    </alternativeName>
</protein>
<keyword evidence="9" id="KW-0443">Lipid metabolism</keyword>
<feature type="transmembrane region" description="Helical" evidence="14">
    <location>
        <begin position="256"/>
        <end position="276"/>
    </location>
</feature>
<feature type="domain" description="Phosphatidylglycerol lysyltransferase C-terminal" evidence="15">
    <location>
        <begin position="573"/>
        <end position="845"/>
    </location>
</feature>
<evidence type="ECO:0000256" key="1">
    <source>
        <dbReference type="ARBA" id="ARBA00004651"/>
    </source>
</evidence>
<organism evidence="16 17">
    <name type="scientific">Dyadobacter luteus</name>
    <dbReference type="NCBI Taxonomy" id="2259619"/>
    <lineage>
        <taxon>Bacteria</taxon>
        <taxon>Pseudomonadati</taxon>
        <taxon>Bacteroidota</taxon>
        <taxon>Cytophagia</taxon>
        <taxon>Cytophagales</taxon>
        <taxon>Spirosomataceae</taxon>
        <taxon>Dyadobacter</taxon>
    </lineage>
</organism>
<comment type="caution">
    <text evidence="16">The sequence shown here is derived from an EMBL/GenBank/DDBJ whole genome shotgun (WGS) entry which is preliminary data.</text>
</comment>
<feature type="transmembrane region" description="Helical" evidence="14">
    <location>
        <begin position="516"/>
        <end position="536"/>
    </location>
</feature>
<feature type="transmembrane region" description="Helical" evidence="14">
    <location>
        <begin position="168"/>
        <end position="188"/>
    </location>
</feature>
<feature type="transmembrane region" description="Helical" evidence="14">
    <location>
        <begin position="225"/>
        <end position="250"/>
    </location>
</feature>
<dbReference type="Pfam" id="PF03706">
    <property type="entry name" value="LPG_synthase_TM"/>
    <property type="match status" value="1"/>
</dbReference>
<feature type="transmembrane region" description="Helical" evidence="14">
    <location>
        <begin position="399"/>
        <end position="416"/>
    </location>
</feature>
<evidence type="ECO:0000256" key="3">
    <source>
        <dbReference type="ARBA" id="ARBA00012014"/>
    </source>
</evidence>
<evidence type="ECO:0000256" key="7">
    <source>
        <dbReference type="ARBA" id="ARBA00022692"/>
    </source>
</evidence>
<keyword evidence="11" id="KW-0046">Antibiotic resistance</keyword>
<dbReference type="EMBL" id="QNUL01000001">
    <property type="protein sequence ID" value="REA64274.1"/>
    <property type="molecule type" value="Genomic_DNA"/>
</dbReference>
<dbReference type="GO" id="GO:0005886">
    <property type="term" value="C:plasma membrane"/>
    <property type="evidence" value="ECO:0007669"/>
    <property type="project" value="UniProtKB-SubCell"/>
</dbReference>
<keyword evidence="8 14" id="KW-1133">Transmembrane helix</keyword>
<evidence type="ECO:0000259" key="15">
    <source>
        <dbReference type="Pfam" id="PF09924"/>
    </source>
</evidence>